<proteinExistence type="predicted"/>
<dbReference type="InterPro" id="IPR048069">
    <property type="entry name" value="Thylak_slr1796"/>
</dbReference>
<protein>
    <recommendedName>
        <fullName evidence="2">Thioredoxin domain-containing protein</fullName>
    </recommendedName>
</protein>
<reference evidence="3 4" key="1">
    <citation type="submission" date="2017-06" db="EMBL/GenBank/DDBJ databases">
        <title>Genome sequencing of cyanobaciteial culture collection at National Institute for Environmental Studies (NIES).</title>
        <authorList>
            <person name="Hirose Y."/>
            <person name="Shimura Y."/>
            <person name="Fujisawa T."/>
            <person name="Nakamura Y."/>
            <person name="Kawachi M."/>
        </authorList>
    </citation>
    <scope>NUCLEOTIDE SEQUENCE [LARGE SCALE GENOMIC DNA]</scope>
    <source>
        <strain evidence="3 4">NIES-2135</strain>
    </source>
</reference>
<dbReference type="NCBIfam" id="NF038096">
    <property type="entry name" value="thylak_slr1796"/>
    <property type="match status" value="1"/>
</dbReference>
<keyword evidence="1" id="KW-0732">Signal</keyword>
<dbReference type="EMBL" id="AP018203">
    <property type="protein sequence ID" value="BAY57241.1"/>
    <property type="molecule type" value="Genomic_DNA"/>
</dbReference>
<dbReference type="Proteomes" id="UP000217895">
    <property type="component" value="Chromosome"/>
</dbReference>
<organism evidence="3 4">
    <name type="scientific">Leptolyngbya boryana NIES-2135</name>
    <dbReference type="NCBI Taxonomy" id="1973484"/>
    <lineage>
        <taxon>Bacteria</taxon>
        <taxon>Bacillati</taxon>
        <taxon>Cyanobacteriota</taxon>
        <taxon>Cyanophyceae</taxon>
        <taxon>Leptolyngbyales</taxon>
        <taxon>Leptolyngbyaceae</taxon>
        <taxon>Leptolyngbya group</taxon>
        <taxon>Leptolyngbya</taxon>
    </lineage>
</organism>
<dbReference type="InterPro" id="IPR036249">
    <property type="entry name" value="Thioredoxin-like_sf"/>
</dbReference>
<accession>A0A1Z4JKJ3</accession>
<dbReference type="SUPFAM" id="SSF52833">
    <property type="entry name" value="Thioredoxin-like"/>
    <property type="match status" value="1"/>
</dbReference>
<feature type="chain" id="PRO_5011115522" description="Thioredoxin domain-containing protein" evidence="1">
    <location>
        <begin position="26"/>
        <end position="184"/>
    </location>
</feature>
<dbReference type="InterPro" id="IPR013766">
    <property type="entry name" value="Thioredoxin_domain"/>
</dbReference>
<name>A0A1Z4JKJ3_LEPBY</name>
<sequence>MLNRLVSVFIAVFIVCFTIAQPAWASLTDDRYDGEIFALYAGNGSLVPPKVTLADSFNQKKPALLVFYTDDSSDCKQYTNIVSQTQAFYGRVIDILPIRVDSLPIKAKFDPKEPGYYYKGFVPQTVLFDQNGKVRLNEIGSIPYEKIDDEFRKVFDLLPRSESVILKRRPVNEINSELVPQSKS</sequence>
<evidence type="ECO:0000259" key="2">
    <source>
        <dbReference type="PROSITE" id="PS51352"/>
    </source>
</evidence>
<evidence type="ECO:0000313" key="4">
    <source>
        <dbReference type="Proteomes" id="UP000217895"/>
    </source>
</evidence>
<feature type="signal peptide" evidence="1">
    <location>
        <begin position="1"/>
        <end position="25"/>
    </location>
</feature>
<evidence type="ECO:0000313" key="3">
    <source>
        <dbReference type="EMBL" id="BAY57241.1"/>
    </source>
</evidence>
<gene>
    <name evidence="3" type="ORF">NIES2135_41050</name>
</gene>
<dbReference type="Gene3D" id="3.40.30.10">
    <property type="entry name" value="Glutaredoxin"/>
    <property type="match status" value="1"/>
</dbReference>
<evidence type="ECO:0000256" key="1">
    <source>
        <dbReference type="SAM" id="SignalP"/>
    </source>
</evidence>
<dbReference type="AlphaFoldDB" id="A0A1Z4JKJ3"/>
<feature type="domain" description="Thioredoxin" evidence="2">
    <location>
        <begin position="17"/>
        <end position="160"/>
    </location>
</feature>
<keyword evidence="4" id="KW-1185">Reference proteome</keyword>
<dbReference type="PROSITE" id="PS51352">
    <property type="entry name" value="THIOREDOXIN_2"/>
    <property type="match status" value="1"/>
</dbReference>